<name>A0ABU7KYK1_9ACTN</name>
<evidence type="ECO:0008006" key="4">
    <source>
        <dbReference type="Google" id="ProtNLM"/>
    </source>
</evidence>
<sequence>MLAWTYRHWAVAAAATLGALVLLGVPTVLVPNGFFTREIEPTWWSYPVWGAGAVLSGLLAATYVGRGGEREGNTRGGLGGVVLTWLAIGCPVCNKLVLLALGASGALAWFAPLQPVLAAAGLALLAVALRARLRTADSCPFPPSRG</sequence>
<accession>A0ABU7KYK1</accession>
<gene>
    <name evidence="2" type="ORF">Q8A49_27025</name>
</gene>
<keyword evidence="1" id="KW-0812">Transmembrane</keyword>
<reference evidence="2 3" key="1">
    <citation type="submission" date="2023-07" db="EMBL/GenBank/DDBJ databases">
        <authorList>
            <person name="Girao M."/>
            <person name="Carvalho M.F."/>
        </authorList>
    </citation>
    <scope>NUCLEOTIDE SEQUENCE [LARGE SCALE GENOMIC DNA]</scope>
    <source>
        <strain evidence="2 3">66/93</strain>
    </source>
</reference>
<dbReference type="EMBL" id="JAUUCC010000097">
    <property type="protein sequence ID" value="MEE2054157.1"/>
    <property type="molecule type" value="Genomic_DNA"/>
</dbReference>
<feature type="transmembrane region" description="Helical" evidence="1">
    <location>
        <begin position="77"/>
        <end position="101"/>
    </location>
</feature>
<organism evidence="2 3">
    <name type="scientific">Nocardiopsis tropica</name>
    <dbReference type="NCBI Taxonomy" id="109330"/>
    <lineage>
        <taxon>Bacteria</taxon>
        <taxon>Bacillati</taxon>
        <taxon>Actinomycetota</taxon>
        <taxon>Actinomycetes</taxon>
        <taxon>Streptosporangiales</taxon>
        <taxon>Nocardiopsidaceae</taxon>
        <taxon>Nocardiopsis</taxon>
    </lineage>
</organism>
<protein>
    <recommendedName>
        <fullName evidence="4">Integral membrane protein</fullName>
    </recommendedName>
</protein>
<evidence type="ECO:0000313" key="3">
    <source>
        <dbReference type="Proteomes" id="UP001348641"/>
    </source>
</evidence>
<comment type="caution">
    <text evidence="2">The sequence shown here is derived from an EMBL/GenBank/DDBJ whole genome shotgun (WGS) entry which is preliminary data.</text>
</comment>
<evidence type="ECO:0000256" key="1">
    <source>
        <dbReference type="SAM" id="Phobius"/>
    </source>
</evidence>
<proteinExistence type="predicted"/>
<keyword evidence="1" id="KW-0472">Membrane</keyword>
<evidence type="ECO:0000313" key="2">
    <source>
        <dbReference type="EMBL" id="MEE2054157.1"/>
    </source>
</evidence>
<feature type="transmembrane region" description="Helical" evidence="1">
    <location>
        <begin position="107"/>
        <end position="129"/>
    </location>
</feature>
<keyword evidence="1" id="KW-1133">Transmembrane helix</keyword>
<dbReference type="RefSeq" id="WP_330161027.1">
    <property type="nucleotide sequence ID" value="NZ_BAAAJA010000021.1"/>
</dbReference>
<feature type="transmembrane region" description="Helical" evidence="1">
    <location>
        <begin position="48"/>
        <end position="65"/>
    </location>
</feature>
<dbReference type="Proteomes" id="UP001348641">
    <property type="component" value="Unassembled WGS sequence"/>
</dbReference>